<feature type="domain" description="RRM" evidence="5">
    <location>
        <begin position="202"/>
        <end position="281"/>
    </location>
</feature>
<dbReference type="GO" id="GO:0009897">
    <property type="term" value="C:external side of plasma membrane"/>
    <property type="evidence" value="ECO:0007669"/>
    <property type="project" value="InterPro"/>
</dbReference>
<dbReference type="SUPFAM" id="SSF54928">
    <property type="entry name" value="RNA-binding domain, RBD"/>
    <property type="match status" value="1"/>
</dbReference>
<dbReference type="CDD" id="cd01650">
    <property type="entry name" value="RT_nLTR_like"/>
    <property type="match status" value="1"/>
</dbReference>
<dbReference type="InterPro" id="IPR038876">
    <property type="entry name" value="ENOX"/>
</dbReference>
<dbReference type="InterPro" id="IPR043502">
    <property type="entry name" value="DNA/RNA_pol_sf"/>
</dbReference>
<feature type="region of interest" description="Disordered" evidence="4">
    <location>
        <begin position="28"/>
        <end position="115"/>
    </location>
</feature>
<dbReference type="GO" id="GO:0016491">
    <property type="term" value="F:oxidoreductase activity"/>
    <property type="evidence" value="ECO:0007669"/>
    <property type="project" value="InterPro"/>
</dbReference>
<dbReference type="PROSITE" id="PS50102">
    <property type="entry name" value="RRM"/>
    <property type="match status" value="1"/>
</dbReference>
<proteinExistence type="predicted"/>
<dbReference type="PANTHER" id="PTHR16001:SF4">
    <property type="entry name" value="ECTO-NOX DISULFIDE-THIOL EXCHANGER 1-LIKE PROTEIN"/>
    <property type="match status" value="1"/>
</dbReference>
<accession>A0A8J6LAI9</accession>
<dbReference type="Pfam" id="PF00078">
    <property type="entry name" value="RVT_1"/>
    <property type="match status" value="1"/>
</dbReference>
<evidence type="ECO:0008006" key="9">
    <source>
        <dbReference type="Google" id="ProtNLM"/>
    </source>
</evidence>
<feature type="compositionally biased region" description="Acidic residues" evidence="4">
    <location>
        <begin position="1032"/>
        <end position="1043"/>
    </location>
</feature>
<evidence type="ECO:0000256" key="1">
    <source>
        <dbReference type="ARBA" id="ARBA00022884"/>
    </source>
</evidence>
<feature type="coiled-coil region" evidence="3">
    <location>
        <begin position="367"/>
        <end position="394"/>
    </location>
</feature>
<dbReference type="GO" id="GO:0007624">
    <property type="term" value="P:ultradian rhythm"/>
    <property type="evidence" value="ECO:0007669"/>
    <property type="project" value="InterPro"/>
</dbReference>
<dbReference type="InterPro" id="IPR056611">
    <property type="entry name" value="ENOX1/2_dom"/>
</dbReference>
<dbReference type="PANTHER" id="PTHR16001">
    <property type="entry name" value="ECTO-NOX DISULFIDE-THIOL EXCHANGER"/>
    <property type="match status" value="1"/>
</dbReference>
<gene>
    <name evidence="7" type="ORF">GEV33_009813</name>
</gene>
<dbReference type="SMART" id="SM00360">
    <property type="entry name" value="RRM"/>
    <property type="match status" value="1"/>
</dbReference>
<dbReference type="SUPFAM" id="SSF56672">
    <property type="entry name" value="DNA/RNA polymerases"/>
    <property type="match status" value="1"/>
</dbReference>
<evidence type="ECO:0000313" key="8">
    <source>
        <dbReference type="Proteomes" id="UP000719412"/>
    </source>
</evidence>
<dbReference type="InterPro" id="IPR012677">
    <property type="entry name" value="Nucleotide-bd_a/b_plait_sf"/>
</dbReference>
<evidence type="ECO:0000256" key="2">
    <source>
        <dbReference type="PROSITE-ProRule" id="PRU00176"/>
    </source>
</evidence>
<dbReference type="Proteomes" id="UP000719412">
    <property type="component" value="Unassembled WGS sequence"/>
</dbReference>
<sequence>MSFQFNNQALGNGAIMPAGGQSAFVPSDPNDFSLFSAGLNDSPLEFNMNKNKTAMPRSADDKDDSSLSPTDKRDRRRVERRDRDRRDTEKSRDDSDSNMSSSQDVIPIQNGSSLGPNMWGGMMGMGYPMVGMNMIMDPNMISMNNYGMMPPMMAPDPNMMTPDPNMLINPVKEIIHCKSCTLFPPNPNAPPPTTRERPPGCRTVFVGGLPENMTEEIIAEVFERCGEITTLRLSKKNFCHIRFVYEASVDAAIFLSGYRIRIGSNSDTPNTGRLHVDYAQARDDQYEWECRQRQLQREQRHRERMEEERLRPPSPPPVVHYTDHEAIAISEKIKQDDTFTKAVLVVITWLERGDCNKRNANNFYSMIQSTNSHVRRLLNEKSQYEEELKKAKEIMKGRMQGILLQCKPPSSSISDDKILIDFIKGLADTSEKIFIFGDFNMPDLLWPLDSSGPFSNSSQLMADLIINSHLCQLVSEPTRRTGAEADYKTHRAFSNKLSTTIKEARTGYEASIANSRDTKHIGTQLSGPVGTPQVRDITGSVTDNSDVVTDIFADVFSKVFTKESRGRIPAVPGPPNSTFLSDIDFLETVVCEKIRKLKVSKSPGADLITAKVLSNCAAELSVPLSVLMKQSFRSGVLPTDWRSAIVRPIFKKGDQFDAANYRPVSLTSLVVKAMESIIYDQVNLSSLTFSAVWTREVDNGNSVDVLYMDFSKAFDRVPKRRLIYKLQHLGITGNLLAWINGSVLGPLLFIAYTADRGYILRSPFAMYADDIKVYNISNQNMALEQDLLSIHDWSCDWLLPLNSDKCGVLHIGNTNPKHTYHINGKELASFDNYLDLGVTVSFDLSWSNHILKITKKANSMLFLLNKVFCKSSPAIFEKLYKTYVGPVLEFANCVWTPVLQRDIQLLESVQRRATRVPFGRSRPQYTVRLSLMGVPNQSARRVRGDLLVVFRALSSEQSPIRPLFTLHEAGRTRGHSLKLLKDSQIERLFVAACHKKVWDHFTKAQRKNIETWKKLSMEIKNVQLDEPSNDKADDEMDVSDEDEPTKKKHRTDCISEERNNLKDENESLRCQMEAYKNEVEVLKVDYKKELDDKDKQFKMLQQTLQGMQQQLIEAKRKQTEEEAKVKELHAKIKQLETKQSSEKDVITLDDSESNQAESTSTSESTVDVQRLNECDAKLVGIVSAFLNVHPFGAGLDYIWSYVSKLETNIRPSDIELLMNRFPTVFKQELVGIGANIERRWMFNAYNPAPTN</sequence>
<dbReference type="InterPro" id="IPR035979">
    <property type="entry name" value="RBD_domain_sf"/>
</dbReference>
<keyword evidence="1 2" id="KW-0694">RNA-binding</keyword>
<dbReference type="PRINTS" id="PR01345">
    <property type="entry name" value="CERVTRCPTASE"/>
</dbReference>
<dbReference type="InterPro" id="IPR000504">
    <property type="entry name" value="RRM_dom"/>
</dbReference>
<feature type="region of interest" description="Disordered" evidence="4">
    <location>
        <begin position="299"/>
        <end position="318"/>
    </location>
</feature>
<dbReference type="Pfam" id="PF23267">
    <property type="entry name" value="ENOX1"/>
    <property type="match status" value="1"/>
</dbReference>
<feature type="region of interest" description="Disordered" evidence="4">
    <location>
        <begin position="1142"/>
        <end position="1167"/>
    </location>
</feature>
<keyword evidence="8" id="KW-1185">Reference proteome</keyword>
<dbReference type="PROSITE" id="PS50878">
    <property type="entry name" value="RT_POL"/>
    <property type="match status" value="1"/>
</dbReference>
<dbReference type="EMBL" id="JABDTM020025662">
    <property type="protein sequence ID" value="KAH0812977.1"/>
    <property type="molecule type" value="Genomic_DNA"/>
</dbReference>
<feature type="compositionally biased region" description="Basic and acidic residues" evidence="4">
    <location>
        <begin position="299"/>
        <end position="311"/>
    </location>
</feature>
<comment type="caution">
    <text evidence="7">The sequence shown here is derived from an EMBL/GenBank/DDBJ whole genome shotgun (WGS) entry which is preliminary data.</text>
</comment>
<protein>
    <recommendedName>
        <fullName evidence="9">RRM domain-containing protein</fullName>
    </recommendedName>
</protein>
<dbReference type="AlphaFoldDB" id="A0A8J6LAI9"/>
<feature type="compositionally biased region" description="Basic and acidic residues" evidence="4">
    <location>
        <begin position="70"/>
        <end position="95"/>
    </location>
</feature>
<dbReference type="InterPro" id="IPR034140">
    <property type="entry name" value="ENOX_RRM"/>
</dbReference>
<dbReference type="GO" id="GO:0003723">
    <property type="term" value="F:RNA binding"/>
    <property type="evidence" value="ECO:0007669"/>
    <property type="project" value="UniProtKB-UniRule"/>
</dbReference>
<reference evidence="7" key="1">
    <citation type="journal article" date="2020" name="J Insects Food Feed">
        <title>The yellow mealworm (Tenebrio molitor) genome: a resource for the emerging insects as food and feed industry.</title>
        <authorList>
            <person name="Eriksson T."/>
            <person name="Andere A."/>
            <person name="Kelstrup H."/>
            <person name="Emery V."/>
            <person name="Picard C."/>
        </authorList>
    </citation>
    <scope>NUCLEOTIDE SEQUENCE</scope>
    <source>
        <strain evidence="7">Stoneville</strain>
        <tissue evidence="7">Whole head</tissue>
    </source>
</reference>
<dbReference type="Pfam" id="PF00076">
    <property type="entry name" value="RRM_1"/>
    <property type="match status" value="1"/>
</dbReference>
<evidence type="ECO:0000256" key="3">
    <source>
        <dbReference type="SAM" id="Coils"/>
    </source>
</evidence>
<feature type="domain" description="Reverse transcriptase" evidence="6">
    <location>
        <begin position="630"/>
        <end position="827"/>
    </location>
</feature>
<reference evidence="7" key="2">
    <citation type="submission" date="2021-08" db="EMBL/GenBank/DDBJ databases">
        <authorList>
            <person name="Eriksson T."/>
        </authorList>
    </citation>
    <scope>NUCLEOTIDE SEQUENCE</scope>
    <source>
        <strain evidence="7">Stoneville</strain>
        <tissue evidence="7">Whole head</tissue>
    </source>
</reference>
<name>A0A8J6LAI9_TENMO</name>
<keyword evidence="3" id="KW-0175">Coiled coil</keyword>
<organism evidence="7 8">
    <name type="scientific">Tenebrio molitor</name>
    <name type="common">Yellow mealworm beetle</name>
    <dbReference type="NCBI Taxonomy" id="7067"/>
    <lineage>
        <taxon>Eukaryota</taxon>
        <taxon>Metazoa</taxon>
        <taxon>Ecdysozoa</taxon>
        <taxon>Arthropoda</taxon>
        <taxon>Hexapoda</taxon>
        <taxon>Insecta</taxon>
        <taxon>Pterygota</taxon>
        <taxon>Neoptera</taxon>
        <taxon>Endopterygota</taxon>
        <taxon>Coleoptera</taxon>
        <taxon>Polyphaga</taxon>
        <taxon>Cucujiformia</taxon>
        <taxon>Tenebrionidae</taxon>
        <taxon>Tenebrio</taxon>
    </lineage>
</organism>
<dbReference type="GO" id="GO:0071897">
    <property type="term" value="P:DNA biosynthetic process"/>
    <property type="evidence" value="ECO:0007669"/>
    <property type="project" value="UniProtKB-ARBA"/>
</dbReference>
<evidence type="ECO:0000313" key="7">
    <source>
        <dbReference type="EMBL" id="KAH0812977.1"/>
    </source>
</evidence>
<evidence type="ECO:0000256" key="4">
    <source>
        <dbReference type="SAM" id="MobiDB-lite"/>
    </source>
</evidence>
<evidence type="ECO:0000259" key="6">
    <source>
        <dbReference type="PROSITE" id="PS50878"/>
    </source>
</evidence>
<evidence type="ECO:0000259" key="5">
    <source>
        <dbReference type="PROSITE" id="PS50102"/>
    </source>
</evidence>
<feature type="region of interest" description="Disordered" evidence="4">
    <location>
        <begin position="1023"/>
        <end position="1052"/>
    </location>
</feature>
<dbReference type="InterPro" id="IPR000477">
    <property type="entry name" value="RT_dom"/>
</dbReference>
<dbReference type="Gene3D" id="3.30.70.330">
    <property type="match status" value="1"/>
</dbReference>
<dbReference type="CDD" id="cd12228">
    <property type="entry name" value="RRM_ENOX"/>
    <property type="match status" value="1"/>
</dbReference>
<feature type="compositionally biased region" description="Low complexity" evidence="4">
    <location>
        <begin position="1153"/>
        <end position="1165"/>
    </location>
</feature>